<evidence type="ECO:0000256" key="1">
    <source>
        <dbReference type="SAM" id="MobiDB-lite"/>
    </source>
</evidence>
<keyword evidence="3" id="KW-1185">Reference proteome</keyword>
<organism evidence="2 3">
    <name type="scientific">Austropuccinia psidii MF-1</name>
    <dbReference type="NCBI Taxonomy" id="1389203"/>
    <lineage>
        <taxon>Eukaryota</taxon>
        <taxon>Fungi</taxon>
        <taxon>Dikarya</taxon>
        <taxon>Basidiomycota</taxon>
        <taxon>Pucciniomycotina</taxon>
        <taxon>Pucciniomycetes</taxon>
        <taxon>Pucciniales</taxon>
        <taxon>Sphaerophragmiaceae</taxon>
        <taxon>Austropuccinia</taxon>
    </lineage>
</organism>
<feature type="region of interest" description="Disordered" evidence="1">
    <location>
        <begin position="105"/>
        <end position="126"/>
    </location>
</feature>
<evidence type="ECO:0000313" key="3">
    <source>
        <dbReference type="Proteomes" id="UP000765509"/>
    </source>
</evidence>
<accession>A0A9Q3GSB7</accession>
<gene>
    <name evidence="2" type="ORF">O181_017806</name>
</gene>
<sequence>MVHVKILKKCGGELGNALRSRFIEPCSTEAYIDALEGIVTRTKIGKTWRKLDMKITNKPFIKNDKPKKKIKFNKTNEQINCHKCGCIENSANNCLKKAKNNEIVGKEDHNEEKYGPYRETEELETS</sequence>
<dbReference type="EMBL" id="AVOT02005050">
    <property type="protein sequence ID" value="MBW0478091.1"/>
    <property type="molecule type" value="Genomic_DNA"/>
</dbReference>
<reference evidence="2" key="1">
    <citation type="submission" date="2021-03" db="EMBL/GenBank/DDBJ databases">
        <title>Draft genome sequence of rust myrtle Austropuccinia psidii MF-1, a brazilian biotype.</title>
        <authorList>
            <person name="Quecine M.C."/>
            <person name="Pachon D.M.R."/>
            <person name="Bonatelli M.L."/>
            <person name="Correr F.H."/>
            <person name="Franceschini L.M."/>
            <person name="Leite T.F."/>
            <person name="Margarido G.R.A."/>
            <person name="Almeida C.A."/>
            <person name="Ferrarezi J.A."/>
            <person name="Labate C.A."/>
        </authorList>
    </citation>
    <scope>NUCLEOTIDE SEQUENCE</scope>
    <source>
        <strain evidence="2">MF-1</strain>
    </source>
</reference>
<comment type="caution">
    <text evidence="2">The sequence shown here is derived from an EMBL/GenBank/DDBJ whole genome shotgun (WGS) entry which is preliminary data.</text>
</comment>
<proteinExistence type="predicted"/>
<feature type="compositionally biased region" description="Basic and acidic residues" evidence="1">
    <location>
        <begin position="105"/>
        <end position="120"/>
    </location>
</feature>
<protein>
    <submittedName>
        <fullName evidence="2">Uncharacterized protein</fullName>
    </submittedName>
</protein>
<dbReference type="Proteomes" id="UP000765509">
    <property type="component" value="Unassembled WGS sequence"/>
</dbReference>
<evidence type="ECO:0000313" key="2">
    <source>
        <dbReference type="EMBL" id="MBW0478091.1"/>
    </source>
</evidence>
<name>A0A9Q3GSB7_9BASI</name>
<dbReference type="AlphaFoldDB" id="A0A9Q3GSB7"/>